<dbReference type="Proteomes" id="UP000076234">
    <property type="component" value="Chromosome"/>
</dbReference>
<reference evidence="2 3" key="2">
    <citation type="journal article" date="2016" name="Genome Announc.">
        <title>Complete Genome Sequence of Sphingopyxis terrae Strain 203-1 (NBRC 111660), a Polyethylene Glycol Degrader.</title>
        <authorList>
            <person name="Ohtsubo Y."/>
            <person name="Nonoyama S."/>
            <person name="Nagata Y."/>
            <person name="Numata M."/>
            <person name="Tsuchikane K."/>
            <person name="Hosoyama A."/>
            <person name="Yamazoe A."/>
            <person name="Tsuda M."/>
            <person name="Fujita N."/>
            <person name="Kawai F."/>
        </authorList>
    </citation>
    <scope>NUCLEOTIDE SEQUENCE [LARGE SCALE GENOMIC DNA]</scope>
    <source>
        <strain evidence="2 3">203-1</strain>
    </source>
</reference>
<keyword evidence="1" id="KW-1133">Transmembrane helix</keyword>
<dbReference type="STRING" id="1219058.AOA14_08780"/>
<evidence type="ECO:0000313" key="3">
    <source>
        <dbReference type="Proteomes" id="UP000076234"/>
    </source>
</evidence>
<feature type="transmembrane region" description="Helical" evidence="1">
    <location>
        <begin position="97"/>
        <end position="119"/>
    </location>
</feature>
<dbReference type="AlphaFoldDB" id="A0A142VY02"/>
<keyword evidence="1" id="KW-0472">Membrane</keyword>
<keyword evidence="1" id="KW-0812">Transmembrane</keyword>
<name>A0A142VY02_9SPHN</name>
<proteinExistence type="predicted"/>
<protein>
    <submittedName>
        <fullName evidence="2">Uncharacterized protein</fullName>
    </submittedName>
</protein>
<evidence type="ECO:0000313" key="2">
    <source>
        <dbReference type="EMBL" id="AMU94693.1"/>
    </source>
</evidence>
<dbReference type="KEGG" id="ster:AOA14_08780"/>
<dbReference type="RefSeq" id="WP_062901508.1">
    <property type="nucleotide sequence ID" value="NZ_CP013342.1"/>
</dbReference>
<sequence>MAIAAGYAVWKGGGPERVMAAIALTMVGLDKLLHLFIPPNFVSLDTGHLVIDLFGAGSTVALALLAHRFWPLCIAVLHLMPLLAHTSRLLSAGMHPAAYLAMQVATSWPVPAILILATWRHQRRLARGISEPCWLSSSRPSTPTTAPP</sequence>
<evidence type="ECO:0000256" key="1">
    <source>
        <dbReference type="SAM" id="Phobius"/>
    </source>
</evidence>
<gene>
    <name evidence="2" type="ORF">AOA14_08780</name>
</gene>
<feature type="transmembrane region" description="Helical" evidence="1">
    <location>
        <begin position="49"/>
        <end position="77"/>
    </location>
</feature>
<reference evidence="3" key="1">
    <citation type="submission" date="2015-11" db="EMBL/GenBank/DDBJ databases">
        <title>Complete genome sequence of a polyethylene glycol-degrading strain Sphingopyxis terrae strain 203-1 (NBRC 15098).</title>
        <authorList>
            <person name="Yoshiyuki O."/>
            <person name="Shouta N."/>
            <person name="Nagata Y."/>
            <person name="Numata M."/>
            <person name="Tsuchikane K."/>
            <person name="Hosoyama A."/>
            <person name="Yamazoe A."/>
            <person name="Tsuda M."/>
            <person name="Fujita N."/>
            <person name="Kawai F."/>
        </authorList>
    </citation>
    <scope>NUCLEOTIDE SEQUENCE [LARGE SCALE GENOMIC DNA]</scope>
    <source>
        <strain evidence="3">203-1</strain>
    </source>
</reference>
<accession>A0A142VY02</accession>
<dbReference type="EMBL" id="CP013342">
    <property type="protein sequence ID" value="AMU94693.1"/>
    <property type="molecule type" value="Genomic_DNA"/>
</dbReference>
<organism evidence="2 3">
    <name type="scientific">Sphingopyxis terrae subsp. terrae NBRC 15098</name>
    <dbReference type="NCBI Taxonomy" id="1219058"/>
    <lineage>
        <taxon>Bacteria</taxon>
        <taxon>Pseudomonadati</taxon>
        <taxon>Pseudomonadota</taxon>
        <taxon>Alphaproteobacteria</taxon>
        <taxon>Sphingomonadales</taxon>
        <taxon>Sphingomonadaceae</taxon>
        <taxon>Sphingopyxis</taxon>
    </lineage>
</organism>